<keyword evidence="3" id="KW-1185">Reference proteome</keyword>
<feature type="domain" description="DUF2357" evidence="1">
    <location>
        <begin position="112"/>
        <end position="348"/>
    </location>
</feature>
<dbReference type="Proteomes" id="UP000029614">
    <property type="component" value="Unassembled WGS sequence"/>
</dbReference>
<name>A0A096CBG9_9BACT</name>
<dbReference type="InterPro" id="IPR018633">
    <property type="entry name" value="DUF2357"/>
</dbReference>
<dbReference type="AlphaFoldDB" id="A0A096CBG9"/>
<dbReference type="OrthoDB" id="32195at2"/>
<sequence length="728" mass="85229">MELLTIEHKDFTMIVECTKFDGIWNKAKSNVGEDKLYSTYSWSEGVMSVKRTLDADHEIDIKQGIPAPATFFDNADYPIWIEFKDYVKDAQFGSILQNDNDRFSFRRHILAGFINYKNEIGRSEIQIIYKVDKETRAFRFAFEVLSTKLDYHEHWRTIVEDIEREYRMLSLDYMRRTFHGFSPDQKGEHPDIVWWSVFEGEQQKFIKACKSIIDRPRHRLHGEEVYLRADKLKQTPHNIENKLAEHRKEPAYLYRVEQHILSNDTQENRFLKFALHQISKRYEDLRQRIEAIKTASGTMKSAMLATSETLKRLQHHPFFRTIGRFKGISQESMVLQKATGYSQVYRTWNLLRRAYSLNDGLYRLQTKDIATLYEIWCFIEVSHIVKAQLHLENEDVEHCNRMEMNSIFSWELGKGEHSRILFRKDGVELAELVYNPKNADTENDNVGMKDLVVPTVPQKPDIVLQLTKNDLQQGMKMTYLFDAKYRIDGKDKGVDVPPEDAINQMHRYRDAIYYKDYDANVLKKEVIGGYILFPGDGEPNDVAVSKFYKTIKEVNIGAFPLRPKDVENRRLLEIFIDELIHTKSYETIAHVIPQKGAYVEVGNRVLIGLVKEDNRLSQAFMDGTAALYYSGKQFPTTIALQDLHFFMPYIKGKGIRDVYEIVKMRTITGKEAKQTDEDDADSKALRLAFELRYVRKQYAEFQPIDTTKMIVHTFIDTTFNKLEESIAK</sequence>
<proteinExistence type="predicted"/>
<organism evidence="2 3">
    <name type="scientific">Prevotella amnii DNF00058</name>
    <dbReference type="NCBI Taxonomy" id="1401066"/>
    <lineage>
        <taxon>Bacteria</taxon>
        <taxon>Pseudomonadati</taxon>
        <taxon>Bacteroidota</taxon>
        <taxon>Bacteroidia</taxon>
        <taxon>Bacteroidales</taxon>
        <taxon>Prevotellaceae</taxon>
        <taxon>Prevotella</taxon>
    </lineage>
</organism>
<dbReference type="RefSeq" id="WP_036855074.1">
    <property type="nucleotide sequence ID" value="NZ_JRNU01000014.1"/>
</dbReference>
<evidence type="ECO:0000313" key="3">
    <source>
        <dbReference type="Proteomes" id="UP000029614"/>
    </source>
</evidence>
<dbReference type="InterPro" id="IPR007505">
    <property type="entry name" value="PDDEXK_7"/>
</dbReference>
<gene>
    <name evidence="2" type="ORF">HMPREF9302_04365</name>
</gene>
<protein>
    <recommendedName>
        <fullName evidence="1">DUF2357 domain-containing protein</fullName>
    </recommendedName>
</protein>
<reference evidence="2 3" key="1">
    <citation type="submission" date="2014-07" db="EMBL/GenBank/DDBJ databases">
        <authorList>
            <person name="McCorrison J."/>
            <person name="Sanka R."/>
            <person name="Torralba M."/>
            <person name="Gillis M."/>
            <person name="Haft D.H."/>
            <person name="Methe B."/>
            <person name="Sutton G."/>
            <person name="Nelson K.E."/>
        </authorList>
    </citation>
    <scope>NUCLEOTIDE SEQUENCE [LARGE SCALE GENOMIC DNA]</scope>
    <source>
        <strain evidence="2 3">DNF00058</strain>
    </source>
</reference>
<evidence type="ECO:0000313" key="2">
    <source>
        <dbReference type="EMBL" id="KGF52257.1"/>
    </source>
</evidence>
<dbReference type="Pfam" id="PF09823">
    <property type="entry name" value="DUF2357"/>
    <property type="match status" value="1"/>
</dbReference>
<dbReference type="EMBL" id="JRNU01000014">
    <property type="protein sequence ID" value="KGF52257.1"/>
    <property type="molecule type" value="Genomic_DNA"/>
</dbReference>
<dbReference type="Pfam" id="PF04411">
    <property type="entry name" value="PDDEXK_7"/>
    <property type="match status" value="1"/>
</dbReference>
<comment type="caution">
    <text evidence="2">The sequence shown here is derived from an EMBL/GenBank/DDBJ whole genome shotgun (WGS) entry which is preliminary data.</text>
</comment>
<evidence type="ECO:0000259" key="1">
    <source>
        <dbReference type="Pfam" id="PF09823"/>
    </source>
</evidence>
<accession>A0A096CBG9</accession>